<keyword evidence="2" id="KW-1185">Reference proteome</keyword>
<dbReference type="Proteomes" id="UP001497700">
    <property type="component" value="Unassembled WGS sequence"/>
</dbReference>
<reference evidence="1 2" key="1">
    <citation type="journal article" date="2022" name="New Phytol.">
        <title>Ecological generalism drives hyperdiversity of secondary metabolite gene clusters in xylarialean endophytes.</title>
        <authorList>
            <person name="Franco M.E.E."/>
            <person name="Wisecaver J.H."/>
            <person name="Arnold A.E."/>
            <person name="Ju Y.M."/>
            <person name="Slot J.C."/>
            <person name="Ahrendt S."/>
            <person name="Moore L.P."/>
            <person name="Eastman K.E."/>
            <person name="Scott K."/>
            <person name="Konkel Z."/>
            <person name="Mondo S.J."/>
            <person name="Kuo A."/>
            <person name="Hayes R.D."/>
            <person name="Haridas S."/>
            <person name="Andreopoulos B."/>
            <person name="Riley R."/>
            <person name="LaButti K."/>
            <person name="Pangilinan J."/>
            <person name="Lipzen A."/>
            <person name="Amirebrahimi M."/>
            <person name="Yan J."/>
            <person name="Adam C."/>
            <person name="Keymanesh K."/>
            <person name="Ng V."/>
            <person name="Louie K."/>
            <person name="Northen T."/>
            <person name="Drula E."/>
            <person name="Henrissat B."/>
            <person name="Hsieh H.M."/>
            <person name="Youens-Clark K."/>
            <person name="Lutzoni F."/>
            <person name="Miadlikowska J."/>
            <person name="Eastwood D.C."/>
            <person name="Hamelin R.C."/>
            <person name="Grigoriev I.V."/>
            <person name="U'Ren J.M."/>
        </authorList>
    </citation>
    <scope>NUCLEOTIDE SEQUENCE [LARGE SCALE GENOMIC DNA]</scope>
    <source>
        <strain evidence="1 2">CBS 119005</strain>
    </source>
</reference>
<protein>
    <submittedName>
        <fullName evidence="1">Uncharacterized protein</fullName>
    </submittedName>
</protein>
<organism evidence="1 2">
    <name type="scientific">Hypoxylon rubiginosum</name>
    <dbReference type="NCBI Taxonomy" id="110542"/>
    <lineage>
        <taxon>Eukaryota</taxon>
        <taxon>Fungi</taxon>
        <taxon>Dikarya</taxon>
        <taxon>Ascomycota</taxon>
        <taxon>Pezizomycotina</taxon>
        <taxon>Sordariomycetes</taxon>
        <taxon>Xylariomycetidae</taxon>
        <taxon>Xylariales</taxon>
        <taxon>Hypoxylaceae</taxon>
        <taxon>Hypoxylon</taxon>
    </lineage>
</organism>
<sequence>MTTGECPDAVYISSQADIDHGNFTCNSSDSAVAIYIRNAAGNLDIRRFVSVETVDVQDSPNLESLSLPNLSTLSRLRINNATSLSNISLPHLTPGLGLLTDGNSPPVSNVNFNITGTPLLSSITFGNLSSFFSLSLANSGQYGDLFRSVVSVYNLVIDGCFDFSDVQFVQNLQITGDGFCPYTFRSLASVQNLTLANVDFRYLSSSLRVNGSLVVESSDYSTDNSVTNGPEDVPNFSTVGSDVNVTANSNAELLFSQLTTIGGNLIIHSNTNCTLGFDQLSDVTALSMIDNMNTSLPWFPMLQRADNIHLRGHIDTSSGPNLFPVLTVVPGAVTIEAWNADFNCSKLVKQYQDGIIHNLVCNGTNNTTDISTTVPTTGPMANSDPTSSTLSQGAWAGIGVGIGIVVLFLVSGAVWLILRSERWKREIMQKITPDKPEQGGSKAEIRPPNLDVLCETDATGIIRELPDEHRSEAGGEAIIAERPNNYIRELPVPPVELAGSR</sequence>
<dbReference type="EMBL" id="MU393726">
    <property type="protein sequence ID" value="KAI4858560.1"/>
    <property type="molecule type" value="Genomic_DNA"/>
</dbReference>
<accession>A0ACB9YI83</accession>
<gene>
    <name evidence="1" type="ORF">F4820DRAFT_442230</name>
</gene>
<proteinExistence type="predicted"/>
<comment type="caution">
    <text evidence="1">The sequence shown here is derived from an EMBL/GenBank/DDBJ whole genome shotgun (WGS) entry which is preliminary data.</text>
</comment>
<evidence type="ECO:0000313" key="2">
    <source>
        <dbReference type="Proteomes" id="UP001497700"/>
    </source>
</evidence>
<evidence type="ECO:0000313" key="1">
    <source>
        <dbReference type="EMBL" id="KAI4858560.1"/>
    </source>
</evidence>
<name>A0ACB9YI83_9PEZI</name>